<dbReference type="Pfam" id="PF13358">
    <property type="entry name" value="DDE_3"/>
    <property type="match status" value="1"/>
</dbReference>
<evidence type="ECO:0000313" key="3">
    <source>
        <dbReference type="Proteomes" id="UP000019486"/>
    </source>
</evidence>
<dbReference type="STRING" id="1385369.N825_37585"/>
<keyword evidence="3" id="KW-1185">Reference proteome</keyword>
<reference evidence="2 3" key="1">
    <citation type="submission" date="2013-08" db="EMBL/GenBank/DDBJ databases">
        <title>The genome sequence of Skermanella stibiiresistens.</title>
        <authorList>
            <person name="Zhu W."/>
            <person name="Wang G."/>
        </authorList>
    </citation>
    <scope>NUCLEOTIDE SEQUENCE [LARGE SCALE GENOMIC DNA]</scope>
    <source>
        <strain evidence="2 3">SB22</strain>
    </source>
</reference>
<dbReference type="Proteomes" id="UP000019486">
    <property type="component" value="Unassembled WGS sequence"/>
</dbReference>
<dbReference type="PANTHER" id="PTHR30347:SF1">
    <property type="entry name" value="MECHANOSENSITIVE CHANNEL MSCK"/>
    <property type="match status" value="1"/>
</dbReference>
<dbReference type="NCBIfam" id="NF033545">
    <property type="entry name" value="transpos_IS630"/>
    <property type="match status" value="1"/>
</dbReference>
<name>W9GSQ6_9PROT</name>
<dbReference type="Gene3D" id="3.30.420.10">
    <property type="entry name" value="Ribonuclease H-like superfamily/Ribonuclease H"/>
    <property type="match status" value="1"/>
</dbReference>
<dbReference type="InterPro" id="IPR036397">
    <property type="entry name" value="RNaseH_sf"/>
</dbReference>
<protein>
    <submittedName>
        <fullName evidence="2">Transposase</fullName>
    </submittedName>
</protein>
<dbReference type="EMBL" id="AVFL01000085">
    <property type="protein sequence ID" value="EWY35686.1"/>
    <property type="molecule type" value="Genomic_DNA"/>
</dbReference>
<dbReference type="AlphaFoldDB" id="W9GSQ6"/>
<proteinExistence type="predicted"/>
<feature type="domain" description="Tc1-like transposase DDE" evidence="1">
    <location>
        <begin position="57"/>
        <end position="202"/>
    </location>
</feature>
<sequence>MAKAVNLSLRTIQRIWEAHRLQPHRIRTFKWSNDPAFAAKVEDVVGLHMDPPAHAVVVSIDEKSQIQALDRTQPGLPLKPGKYGTMTHDHKRHGTTTLFAALNVLDGTVVGRRMSQHRHQEFIKFLNAVERAVPAGRIIHAILDNHATHKHPKVQDWLADHPRWVFHYTPTSASWLNAVEGFFSTLTRKRLKRGVFTSVNQLEGEIRRFIKDHNGKAKPFVWTKSAETILEKLRHLPAASLQ</sequence>
<organism evidence="2 3">
    <name type="scientific">Skermanella stibiiresistens SB22</name>
    <dbReference type="NCBI Taxonomy" id="1385369"/>
    <lineage>
        <taxon>Bacteria</taxon>
        <taxon>Pseudomonadati</taxon>
        <taxon>Pseudomonadota</taxon>
        <taxon>Alphaproteobacteria</taxon>
        <taxon>Rhodospirillales</taxon>
        <taxon>Azospirillaceae</taxon>
        <taxon>Skermanella</taxon>
    </lineage>
</organism>
<dbReference type="PANTHER" id="PTHR30347">
    <property type="entry name" value="POTASSIUM CHANNEL RELATED"/>
    <property type="match status" value="1"/>
</dbReference>
<dbReference type="InterPro" id="IPR038717">
    <property type="entry name" value="Tc1-like_DDE_dom"/>
</dbReference>
<evidence type="ECO:0000259" key="1">
    <source>
        <dbReference type="Pfam" id="PF13358"/>
    </source>
</evidence>
<dbReference type="InterPro" id="IPR052702">
    <property type="entry name" value="MscS-like_channel"/>
</dbReference>
<evidence type="ECO:0000313" key="2">
    <source>
        <dbReference type="EMBL" id="EWY35686.1"/>
    </source>
</evidence>
<dbReference type="InterPro" id="IPR047655">
    <property type="entry name" value="Transpos_IS630-like"/>
</dbReference>
<accession>W9GSQ6</accession>
<dbReference type="GO" id="GO:0003676">
    <property type="term" value="F:nucleic acid binding"/>
    <property type="evidence" value="ECO:0007669"/>
    <property type="project" value="InterPro"/>
</dbReference>
<comment type="caution">
    <text evidence="2">The sequence shown here is derived from an EMBL/GenBank/DDBJ whole genome shotgun (WGS) entry which is preliminary data.</text>
</comment>
<dbReference type="PATRIC" id="fig|1385369.3.peg.7255"/>
<gene>
    <name evidence="2" type="ORF">N825_37585</name>
</gene>